<dbReference type="Pfam" id="PF01674">
    <property type="entry name" value="Lipase_2"/>
    <property type="match status" value="1"/>
</dbReference>
<dbReference type="Gene3D" id="3.40.50.1820">
    <property type="entry name" value="alpha/beta hydrolase"/>
    <property type="match status" value="1"/>
</dbReference>
<dbReference type="GO" id="GO:0016298">
    <property type="term" value="F:lipase activity"/>
    <property type="evidence" value="ECO:0007669"/>
    <property type="project" value="TreeGrafter"/>
</dbReference>
<dbReference type="PANTHER" id="PTHR32015:SF3">
    <property type="entry name" value="TRIACYLGLYCEROL LIPASE"/>
    <property type="match status" value="1"/>
</dbReference>
<dbReference type="PANTHER" id="PTHR32015">
    <property type="entry name" value="FASTING INDUCED LIPASE"/>
    <property type="match status" value="1"/>
</dbReference>
<reference evidence="2" key="1">
    <citation type="submission" date="2022-11" db="UniProtKB">
        <authorList>
            <consortium name="WormBaseParasite"/>
        </authorList>
    </citation>
    <scope>IDENTIFICATION</scope>
</reference>
<proteinExistence type="predicted"/>
<evidence type="ECO:0000313" key="1">
    <source>
        <dbReference type="Proteomes" id="UP000887566"/>
    </source>
</evidence>
<keyword evidence="1" id="KW-1185">Reference proteome</keyword>
<dbReference type="InterPro" id="IPR002918">
    <property type="entry name" value="Lipase_EstA/Esterase_EstB"/>
</dbReference>
<dbReference type="InterPro" id="IPR029058">
    <property type="entry name" value="AB_hydrolase_fold"/>
</dbReference>
<name>A0A914VS73_9BILA</name>
<dbReference type="AlphaFoldDB" id="A0A914VS73"/>
<protein>
    <submittedName>
        <fullName evidence="2">Triacylglycerol lipase</fullName>
    </submittedName>
</protein>
<organism evidence="1 2">
    <name type="scientific">Plectus sambesii</name>
    <dbReference type="NCBI Taxonomy" id="2011161"/>
    <lineage>
        <taxon>Eukaryota</taxon>
        <taxon>Metazoa</taxon>
        <taxon>Ecdysozoa</taxon>
        <taxon>Nematoda</taxon>
        <taxon>Chromadorea</taxon>
        <taxon>Plectida</taxon>
        <taxon>Plectina</taxon>
        <taxon>Plectoidea</taxon>
        <taxon>Plectidae</taxon>
        <taxon>Plectus</taxon>
    </lineage>
</organism>
<accession>A0A914VS73</accession>
<dbReference type="WBParaSite" id="PSAMB.scaffold2442size23213.g17776.t1">
    <property type="protein sequence ID" value="PSAMB.scaffold2442size23213.g17776.t1"/>
    <property type="gene ID" value="PSAMB.scaffold2442size23213.g17776"/>
</dbReference>
<dbReference type="GO" id="GO:0016042">
    <property type="term" value="P:lipid catabolic process"/>
    <property type="evidence" value="ECO:0007669"/>
    <property type="project" value="InterPro"/>
</dbReference>
<dbReference type="Proteomes" id="UP000887566">
    <property type="component" value="Unplaced"/>
</dbReference>
<dbReference type="SUPFAM" id="SSF53474">
    <property type="entry name" value="alpha/beta-Hydrolases"/>
    <property type="match status" value="1"/>
</dbReference>
<sequence length="209" mass="22406">MNAFGFEGIRQQFLKKGYTSGELYGTTWGSGSASTILDTDMKCEYVKQVRSLLLAVQKYTGAKVDVIGYSMGSPISRKAILGGKCVETGEDLGKPLTDVVDTFVGVAGANHGAALCFLQFGETCGKTIGLDCSSKFLADINGQKRKYEGHFVYSISSPEDDVVGYEACGTTASAIPNQDDGFKRSGNHDEVLQSTVQLQYSLIQNHKAA</sequence>
<evidence type="ECO:0000313" key="2">
    <source>
        <dbReference type="WBParaSite" id="PSAMB.scaffold2442size23213.g17776.t1"/>
    </source>
</evidence>